<sequence length="76" mass="8256">MIAYIAAYALIGTIWTIVRLTALLEGRKNKEAAVYGGTMVISLVIGSLLLARVKLPSFAMAAQWLLAPVGHFLLRQ</sequence>
<dbReference type="RefSeq" id="WP_277536414.1">
    <property type="nucleotide sequence ID" value="NZ_JAPDIA010000008.1"/>
</dbReference>
<dbReference type="AlphaFoldDB" id="A0A9X4KYJ3"/>
<gene>
    <name evidence="2" type="ORF">OMP40_28610</name>
</gene>
<keyword evidence="3" id="KW-1185">Reference proteome</keyword>
<accession>A0A9X4KYJ3</accession>
<proteinExistence type="predicted"/>
<dbReference type="EMBL" id="JAPDIA010000008">
    <property type="protein sequence ID" value="MDG0812843.1"/>
    <property type="molecule type" value="Genomic_DNA"/>
</dbReference>
<evidence type="ECO:0000313" key="3">
    <source>
        <dbReference type="Proteomes" id="UP001153404"/>
    </source>
</evidence>
<feature type="transmembrane region" description="Helical" evidence="1">
    <location>
        <begin position="32"/>
        <end position="51"/>
    </location>
</feature>
<evidence type="ECO:0000256" key="1">
    <source>
        <dbReference type="SAM" id="Phobius"/>
    </source>
</evidence>
<keyword evidence="1" id="KW-1133">Transmembrane helix</keyword>
<protein>
    <submittedName>
        <fullName evidence="2">Uncharacterized protein</fullName>
    </submittedName>
</protein>
<evidence type="ECO:0000313" key="2">
    <source>
        <dbReference type="EMBL" id="MDG0812843.1"/>
    </source>
</evidence>
<comment type="caution">
    <text evidence="2">The sequence shown here is derived from an EMBL/GenBank/DDBJ whole genome shotgun (WGS) entry which is preliminary data.</text>
</comment>
<keyword evidence="1" id="KW-0812">Transmembrane</keyword>
<feature type="transmembrane region" description="Helical" evidence="1">
    <location>
        <begin position="6"/>
        <end position="25"/>
    </location>
</feature>
<name>A0A9X4KYJ3_9BACL</name>
<reference evidence="2" key="1">
    <citation type="submission" date="2022-10" db="EMBL/GenBank/DDBJ databases">
        <title>Comparative genomic analysis of Cohnella hashimotonis sp. nov., isolated from the International Space Station.</title>
        <authorList>
            <person name="Simpson A."/>
            <person name="Venkateswaran K."/>
        </authorList>
    </citation>
    <scope>NUCLEOTIDE SEQUENCE</scope>
    <source>
        <strain evidence="2">DSM 28161</strain>
    </source>
</reference>
<keyword evidence="1" id="KW-0472">Membrane</keyword>
<dbReference type="Proteomes" id="UP001153404">
    <property type="component" value="Unassembled WGS sequence"/>
</dbReference>
<organism evidence="2 3">
    <name type="scientific">Cohnella rhizosphaerae</name>
    <dbReference type="NCBI Taxonomy" id="1457232"/>
    <lineage>
        <taxon>Bacteria</taxon>
        <taxon>Bacillati</taxon>
        <taxon>Bacillota</taxon>
        <taxon>Bacilli</taxon>
        <taxon>Bacillales</taxon>
        <taxon>Paenibacillaceae</taxon>
        <taxon>Cohnella</taxon>
    </lineage>
</organism>